<sequence length="96" mass="10875">MFILRVSGAGTLFFSAYGDIQEIEVDGAYIVDNGHAVAWDSTLEYRLTRAAKIRSFLFSDQIIMEFSGRGRLWVQSRNPRSLADWVHPFRGTKSSS</sequence>
<accession>A0AA35RSD2</accession>
<dbReference type="InterPro" id="IPR016031">
    <property type="entry name" value="Trp_RNA-bd_attenuator-like_dom"/>
</dbReference>
<protein>
    <submittedName>
        <fullName evidence="1">Uncharacterized protein M6_Spy0233</fullName>
    </submittedName>
</protein>
<organism evidence="1 2">
    <name type="scientific">Geodia barretti</name>
    <name type="common">Barrett's horny sponge</name>
    <dbReference type="NCBI Taxonomy" id="519541"/>
    <lineage>
        <taxon>Eukaryota</taxon>
        <taxon>Metazoa</taxon>
        <taxon>Porifera</taxon>
        <taxon>Demospongiae</taxon>
        <taxon>Heteroscleromorpha</taxon>
        <taxon>Tetractinellida</taxon>
        <taxon>Astrophorina</taxon>
        <taxon>Geodiidae</taxon>
        <taxon>Geodia</taxon>
    </lineage>
</organism>
<reference evidence="1" key="1">
    <citation type="submission" date="2023-03" db="EMBL/GenBank/DDBJ databases">
        <authorList>
            <person name="Steffen K."/>
            <person name="Cardenas P."/>
        </authorList>
    </citation>
    <scope>NUCLEOTIDE SEQUENCE</scope>
</reference>
<dbReference type="Proteomes" id="UP001174909">
    <property type="component" value="Unassembled WGS sequence"/>
</dbReference>
<evidence type="ECO:0000313" key="1">
    <source>
        <dbReference type="EMBL" id="CAI8015452.1"/>
    </source>
</evidence>
<name>A0AA35RSD2_GEOBA</name>
<dbReference type="InterPro" id="IPR036983">
    <property type="entry name" value="AIM24_sf"/>
</dbReference>
<proteinExistence type="predicted"/>
<gene>
    <name evidence="1" type="ORF">GBAR_LOCUS9569</name>
</gene>
<keyword evidence="2" id="KW-1185">Reference proteome</keyword>
<dbReference type="EMBL" id="CASHTH010001444">
    <property type="protein sequence ID" value="CAI8015452.1"/>
    <property type="molecule type" value="Genomic_DNA"/>
</dbReference>
<evidence type="ECO:0000313" key="2">
    <source>
        <dbReference type="Proteomes" id="UP001174909"/>
    </source>
</evidence>
<dbReference type="InterPro" id="IPR002838">
    <property type="entry name" value="AIM24"/>
</dbReference>
<dbReference type="Gene3D" id="3.60.160.10">
    <property type="entry name" value="Mitochondrial biogenesis AIM24"/>
    <property type="match status" value="1"/>
</dbReference>
<comment type="caution">
    <text evidence="1">The sequence shown here is derived from an EMBL/GenBank/DDBJ whole genome shotgun (WGS) entry which is preliminary data.</text>
</comment>
<dbReference type="Pfam" id="PF01987">
    <property type="entry name" value="AIM24"/>
    <property type="match status" value="1"/>
</dbReference>
<dbReference type="AlphaFoldDB" id="A0AA35RSD2"/>
<dbReference type="PANTHER" id="PTHR43657:SF1">
    <property type="entry name" value="ALTERED INHERITANCE OF MITOCHONDRIA PROTEIN 24, MITOCHONDRIAL"/>
    <property type="match status" value="1"/>
</dbReference>
<dbReference type="SUPFAM" id="SSF51219">
    <property type="entry name" value="TRAP-like"/>
    <property type="match status" value="1"/>
</dbReference>
<dbReference type="PANTHER" id="PTHR43657">
    <property type="entry name" value="TRYPTOPHAN RNA-BINDING ATTENUATOR PROTEIN-LIKE PROTEIN"/>
    <property type="match status" value="1"/>
</dbReference>